<evidence type="ECO:0000256" key="1">
    <source>
        <dbReference type="SAM" id="SignalP"/>
    </source>
</evidence>
<accession>A0A9X6RKX0</accession>
<dbReference type="SUPFAM" id="SSF57256">
    <property type="entry name" value="Elafin-like"/>
    <property type="match status" value="1"/>
</dbReference>
<name>A0A9X6RKX0_HYPEX</name>
<dbReference type="GO" id="GO:0004867">
    <property type="term" value="F:serine-type endopeptidase inhibitor activity"/>
    <property type="evidence" value="ECO:0007669"/>
    <property type="project" value="TreeGrafter"/>
</dbReference>
<feature type="domain" description="WAP" evidence="2">
    <location>
        <begin position="98"/>
        <end position="148"/>
    </location>
</feature>
<dbReference type="Proteomes" id="UP000192578">
    <property type="component" value="Unassembled WGS sequence"/>
</dbReference>
<dbReference type="GO" id="GO:0045087">
    <property type="term" value="P:innate immune response"/>
    <property type="evidence" value="ECO:0007669"/>
    <property type="project" value="TreeGrafter"/>
</dbReference>
<dbReference type="Pfam" id="PF00095">
    <property type="entry name" value="WAP"/>
    <property type="match status" value="2"/>
</dbReference>
<dbReference type="InterPro" id="IPR050514">
    <property type="entry name" value="WAP_four-disulfide_core"/>
</dbReference>
<dbReference type="CDD" id="cd00199">
    <property type="entry name" value="WAP"/>
    <property type="match status" value="1"/>
</dbReference>
<dbReference type="AlphaFoldDB" id="A0A9X6RKX0"/>
<dbReference type="GO" id="GO:0019731">
    <property type="term" value="P:antibacterial humoral response"/>
    <property type="evidence" value="ECO:0007669"/>
    <property type="project" value="TreeGrafter"/>
</dbReference>
<dbReference type="PRINTS" id="PR00003">
    <property type="entry name" value="4DISULPHCORE"/>
</dbReference>
<dbReference type="EMBL" id="MTYJ01000232">
    <property type="protein sequence ID" value="OWA51574.1"/>
    <property type="molecule type" value="Genomic_DNA"/>
</dbReference>
<evidence type="ECO:0000259" key="2">
    <source>
        <dbReference type="PROSITE" id="PS51390"/>
    </source>
</evidence>
<reference evidence="4" key="1">
    <citation type="submission" date="2017-01" db="EMBL/GenBank/DDBJ databases">
        <title>Comparative genomics of anhydrobiosis in the tardigrade Hypsibius dujardini.</title>
        <authorList>
            <person name="Yoshida Y."/>
            <person name="Koutsovoulos G."/>
            <person name="Laetsch D."/>
            <person name="Stevens L."/>
            <person name="Kumar S."/>
            <person name="Horikawa D."/>
            <person name="Ishino K."/>
            <person name="Komine S."/>
            <person name="Tomita M."/>
            <person name="Blaxter M."/>
            <person name="Arakawa K."/>
        </authorList>
    </citation>
    <scope>NUCLEOTIDE SEQUENCE [LARGE SCALE GENOMIC DNA]</scope>
    <source>
        <strain evidence="4">Z151</strain>
    </source>
</reference>
<proteinExistence type="predicted"/>
<keyword evidence="1" id="KW-0732">Signal</keyword>
<keyword evidence="4" id="KW-1185">Reference proteome</keyword>
<dbReference type="InterPro" id="IPR008197">
    <property type="entry name" value="WAP_dom"/>
</dbReference>
<evidence type="ECO:0000313" key="4">
    <source>
        <dbReference type="Proteomes" id="UP000192578"/>
    </source>
</evidence>
<feature type="chain" id="PRO_5040859813" description="WAP domain-containing protein" evidence="1">
    <location>
        <begin position="19"/>
        <end position="154"/>
    </location>
</feature>
<sequence length="154" mass="15613">MFVYVVFFSGLVASSSVAVETPSVLKSFQSNSTGSSKPGVCSTSSTWNPAICMAAFCAPTCQGDESCPGSQKCCTTQSCCPACTAVSTSSSESSPILGLEKVGSCPAVEESSPGAFAICVEQCGSDENCPGDMKCCSNGCGHLCQTPVGSPIWV</sequence>
<dbReference type="GO" id="GO:0005615">
    <property type="term" value="C:extracellular space"/>
    <property type="evidence" value="ECO:0007669"/>
    <property type="project" value="TreeGrafter"/>
</dbReference>
<dbReference type="PANTHER" id="PTHR19441">
    <property type="entry name" value="WHEY ACDIC PROTEIN WAP"/>
    <property type="match status" value="1"/>
</dbReference>
<evidence type="ECO:0000313" key="3">
    <source>
        <dbReference type="EMBL" id="OWA51574.1"/>
    </source>
</evidence>
<dbReference type="OrthoDB" id="6060011at2759"/>
<protein>
    <recommendedName>
        <fullName evidence="2">WAP domain-containing protein</fullName>
    </recommendedName>
</protein>
<comment type="caution">
    <text evidence="3">The sequence shown here is derived from an EMBL/GenBank/DDBJ whole genome shotgun (WGS) entry which is preliminary data.</text>
</comment>
<dbReference type="PANTHER" id="PTHR19441:SF97">
    <property type="entry name" value="WAP FOUR-DISULFIDE CORE DOMAIN PROTEIN 3"/>
    <property type="match status" value="1"/>
</dbReference>
<dbReference type="FunFam" id="4.10.75.10:FF:000001">
    <property type="entry name" value="Anosmin 1"/>
    <property type="match status" value="1"/>
</dbReference>
<dbReference type="PROSITE" id="PS51390">
    <property type="entry name" value="WAP"/>
    <property type="match status" value="1"/>
</dbReference>
<gene>
    <name evidence="3" type="ORF">BV898_16051</name>
</gene>
<organism evidence="3 4">
    <name type="scientific">Hypsibius exemplaris</name>
    <name type="common">Freshwater tardigrade</name>
    <dbReference type="NCBI Taxonomy" id="2072580"/>
    <lineage>
        <taxon>Eukaryota</taxon>
        <taxon>Metazoa</taxon>
        <taxon>Ecdysozoa</taxon>
        <taxon>Tardigrada</taxon>
        <taxon>Eutardigrada</taxon>
        <taxon>Parachela</taxon>
        <taxon>Hypsibioidea</taxon>
        <taxon>Hypsibiidae</taxon>
        <taxon>Hypsibius</taxon>
    </lineage>
</organism>
<dbReference type="Gene3D" id="4.10.75.10">
    <property type="entry name" value="Elafin-like"/>
    <property type="match status" value="1"/>
</dbReference>
<dbReference type="SMART" id="SM00217">
    <property type="entry name" value="WAP"/>
    <property type="match status" value="2"/>
</dbReference>
<feature type="signal peptide" evidence="1">
    <location>
        <begin position="1"/>
        <end position="18"/>
    </location>
</feature>
<dbReference type="InterPro" id="IPR036645">
    <property type="entry name" value="Elafin-like_sf"/>
</dbReference>